<dbReference type="Proteomes" id="UP000326396">
    <property type="component" value="Linkage Group LG12"/>
</dbReference>
<evidence type="ECO:0000256" key="1">
    <source>
        <dbReference type="SAM" id="MobiDB-lite"/>
    </source>
</evidence>
<keyword evidence="3" id="KW-1185">Reference proteome</keyword>
<feature type="region of interest" description="Disordered" evidence="1">
    <location>
        <begin position="42"/>
        <end position="68"/>
    </location>
</feature>
<reference evidence="2 3" key="1">
    <citation type="submission" date="2019-05" db="EMBL/GenBank/DDBJ databases">
        <title>Mikania micrantha, genome provides insights into the molecular mechanism of rapid growth.</title>
        <authorList>
            <person name="Liu B."/>
        </authorList>
    </citation>
    <scope>NUCLEOTIDE SEQUENCE [LARGE SCALE GENOMIC DNA]</scope>
    <source>
        <strain evidence="2">NLD-2019</strain>
        <tissue evidence="2">Leaf</tissue>
    </source>
</reference>
<accession>A0A5N6PJQ2</accession>
<dbReference type="AlphaFoldDB" id="A0A5N6PJQ2"/>
<comment type="caution">
    <text evidence="2">The sequence shown here is derived from an EMBL/GenBank/DDBJ whole genome shotgun (WGS) entry which is preliminary data.</text>
</comment>
<evidence type="ECO:0000313" key="3">
    <source>
        <dbReference type="Proteomes" id="UP000326396"/>
    </source>
</evidence>
<evidence type="ECO:0000313" key="2">
    <source>
        <dbReference type="EMBL" id="KAD6454648.1"/>
    </source>
</evidence>
<proteinExistence type="predicted"/>
<gene>
    <name evidence="2" type="ORF">E3N88_09354</name>
</gene>
<sequence length="68" mass="7658">MHNVGKKFSESHAQRGNVVWVYDGEFQISSVISPECFRGTCSSPAKENQSVAYEDEFEDGEIRSTELN</sequence>
<protein>
    <submittedName>
        <fullName evidence="2">Uncharacterized protein</fullName>
    </submittedName>
</protein>
<feature type="compositionally biased region" description="Polar residues" evidence="1">
    <location>
        <begin position="42"/>
        <end position="51"/>
    </location>
</feature>
<dbReference type="EMBL" id="SZYD01000004">
    <property type="protein sequence ID" value="KAD6454648.1"/>
    <property type="molecule type" value="Genomic_DNA"/>
</dbReference>
<organism evidence="2 3">
    <name type="scientific">Mikania micrantha</name>
    <name type="common">bitter vine</name>
    <dbReference type="NCBI Taxonomy" id="192012"/>
    <lineage>
        <taxon>Eukaryota</taxon>
        <taxon>Viridiplantae</taxon>
        <taxon>Streptophyta</taxon>
        <taxon>Embryophyta</taxon>
        <taxon>Tracheophyta</taxon>
        <taxon>Spermatophyta</taxon>
        <taxon>Magnoliopsida</taxon>
        <taxon>eudicotyledons</taxon>
        <taxon>Gunneridae</taxon>
        <taxon>Pentapetalae</taxon>
        <taxon>asterids</taxon>
        <taxon>campanulids</taxon>
        <taxon>Asterales</taxon>
        <taxon>Asteraceae</taxon>
        <taxon>Asteroideae</taxon>
        <taxon>Heliantheae alliance</taxon>
        <taxon>Eupatorieae</taxon>
        <taxon>Mikania</taxon>
    </lineage>
</organism>
<name>A0A5N6PJQ2_9ASTR</name>